<dbReference type="STRING" id="576118.SAMN05216216_10311"/>
<sequence>MSNEITSLITDTPEERYQLAVQLSRKAISTILPDPESRKKMYPEYIGDARNIAHASEVVAIHFHTISQANDFWKDK</sequence>
<dbReference type="Gene3D" id="6.10.80.10">
    <property type="entry name" value="Hexameric tyrosine-coordinated heme protein (HTHP)"/>
    <property type="match status" value="1"/>
</dbReference>
<dbReference type="Proteomes" id="UP000199008">
    <property type="component" value="Unassembled WGS sequence"/>
</dbReference>
<organism evidence="1 2">
    <name type="scientific">Lacicoccus qingdaonensis</name>
    <dbReference type="NCBI Taxonomy" id="576118"/>
    <lineage>
        <taxon>Bacteria</taxon>
        <taxon>Bacillati</taxon>
        <taxon>Bacillota</taxon>
        <taxon>Bacilli</taxon>
        <taxon>Bacillales</taxon>
        <taxon>Salinicoccaceae</taxon>
        <taxon>Lacicoccus</taxon>
    </lineage>
</organism>
<protein>
    <submittedName>
        <fullName evidence="1">Hexameric tyrosine-coordinated heme protein (HTHP)</fullName>
    </submittedName>
</protein>
<dbReference type="AlphaFoldDB" id="A0A1G9BLW8"/>
<dbReference type="OrthoDB" id="72286at2"/>
<dbReference type="RefSeq" id="WP_092984359.1">
    <property type="nucleotide sequence ID" value="NZ_FNFY01000003.1"/>
</dbReference>
<evidence type="ECO:0000313" key="2">
    <source>
        <dbReference type="Proteomes" id="UP000199008"/>
    </source>
</evidence>
<proteinExistence type="predicted"/>
<dbReference type="InterPro" id="IPR038125">
    <property type="entry name" value="HTHP_sf"/>
</dbReference>
<dbReference type="InterPro" id="IPR021111">
    <property type="entry name" value="Hexamer_Tyr-coord_heme_pr_HTHP"/>
</dbReference>
<evidence type="ECO:0000313" key="1">
    <source>
        <dbReference type="EMBL" id="SDK39855.1"/>
    </source>
</evidence>
<keyword evidence="2" id="KW-1185">Reference proteome</keyword>
<accession>A0A1G9BLW8</accession>
<gene>
    <name evidence="1" type="ORF">SAMN05216216_10311</name>
</gene>
<dbReference type="Pfam" id="PF11534">
    <property type="entry name" value="HTHP"/>
    <property type="match status" value="1"/>
</dbReference>
<name>A0A1G9BLW8_9BACL</name>
<dbReference type="EMBL" id="FNFY01000003">
    <property type="protein sequence ID" value="SDK39855.1"/>
    <property type="molecule type" value="Genomic_DNA"/>
</dbReference>
<reference evidence="2" key="1">
    <citation type="submission" date="2016-10" db="EMBL/GenBank/DDBJ databases">
        <authorList>
            <person name="Varghese N."/>
            <person name="Submissions S."/>
        </authorList>
    </citation>
    <scope>NUCLEOTIDE SEQUENCE [LARGE SCALE GENOMIC DNA]</scope>
    <source>
        <strain evidence="2">CGMCC 1.8895</strain>
    </source>
</reference>